<dbReference type="HAMAP" id="MF_01229">
    <property type="entry name" value="Alkanesulf_monooxygen"/>
    <property type="match status" value="1"/>
</dbReference>
<dbReference type="InterPro" id="IPR036661">
    <property type="entry name" value="Luciferase-like_sf"/>
</dbReference>
<dbReference type="InterPro" id="IPR019911">
    <property type="entry name" value="Alkanesulphonate_mOase_FMN-dep"/>
</dbReference>
<dbReference type="EC" id="1.14.14.5" evidence="2 7"/>
<evidence type="ECO:0000256" key="2">
    <source>
        <dbReference type="ARBA" id="ARBA00012113"/>
    </source>
</evidence>
<dbReference type="InterPro" id="IPR011251">
    <property type="entry name" value="Luciferase-like_dom"/>
</dbReference>
<comment type="caution">
    <text evidence="9">The sequence shown here is derived from an EMBL/GenBank/DDBJ whole genome shotgun (WGS) entry which is preliminary data.</text>
</comment>
<dbReference type="Proteomes" id="UP000017834">
    <property type="component" value="Unassembled WGS sequence"/>
</dbReference>
<protein>
    <recommendedName>
        <fullName evidence="2 7">Alkanesulfonate monooxygenase</fullName>
        <ecNumber evidence="2 7">1.14.14.5</ecNumber>
    </recommendedName>
    <alternativeName>
        <fullName evidence="7">FMNH2-dependent aliphatic sulfonate monooxygenase</fullName>
    </alternativeName>
</protein>
<feature type="domain" description="Luciferase-like" evidence="8">
    <location>
        <begin position="5"/>
        <end position="325"/>
    </location>
</feature>
<dbReference type="PANTHER" id="PTHR42847">
    <property type="entry name" value="ALKANESULFONATE MONOOXYGENASE"/>
    <property type="match status" value="1"/>
</dbReference>
<accession>A0ABP2ZKG4</accession>
<reference evidence="9 10" key="1">
    <citation type="journal article" date="2014" name="Genome Announc.">
        <title>Draft Genome Sequence of Enterobacter cloacae Strain S611.</title>
        <authorList>
            <person name="Wang D."/>
            <person name="Han C.S."/>
            <person name="Dichosa A.E."/>
            <person name="Gleasner C.D."/>
            <person name="Johnson S.L."/>
            <person name="Daligault H.E."/>
            <person name="Davenport K.W."/>
            <person name="Li P.E."/>
            <person name="Pierson E.A."/>
            <person name="Pierson L.S.III."/>
        </authorList>
    </citation>
    <scope>NUCLEOTIDE SEQUENCE [LARGE SCALE GENOMIC DNA]</scope>
    <source>
        <strain evidence="9 10">S611</strain>
    </source>
</reference>
<keyword evidence="10" id="KW-1185">Reference proteome</keyword>
<comment type="catalytic activity">
    <reaction evidence="7">
        <text>an alkanesulfonate + FMNH2 + O2 = an aldehyde + FMN + sulfite + H2O + 2 H(+)</text>
        <dbReference type="Rhea" id="RHEA:23064"/>
        <dbReference type="ChEBI" id="CHEBI:15377"/>
        <dbReference type="ChEBI" id="CHEBI:15378"/>
        <dbReference type="ChEBI" id="CHEBI:15379"/>
        <dbReference type="ChEBI" id="CHEBI:17359"/>
        <dbReference type="ChEBI" id="CHEBI:17478"/>
        <dbReference type="ChEBI" id="CHEBI:57618"/>
        <dbReference type="ChEBI" id="CHEBI:58210"/>
        <dbReference type="ChEBI" id="CHEBI:134249"/>
        <dbReference type="EC" id="1.14.14.5"/>
    </reaction>
</comment>
<comment type="subunit">
    <text evidence="7">Homotetramer.</text>
</comment>
<evidence type="ECO:0000259" key="8">
    <source>
        <dbReference type="Pfam" id="PF00296"/>
    </source>
</evidence>
<evidence type="ECO:0000256" key="3">
    <source>
        <dbReference type="ARBA" id="ARBA00022630"/>
    </source>
</evidence>
<comment type="function">
    <text evidence="7">Catalyzes the desulfonation of aliphatic sulfonates.</text>
</comment>
<dbReference type="SUPFAM" id="SSF51679">
    <property type="entry name" value="Bacterial luciferase-like"/>
    <property type="match status" value="1"/>
</dbReference>
<keyword evidence="3 7" id="KW-0285">Flavoprotein</keyword>
<evidence type="ECO:0000256" key="4">
    <source>
        <dbReference type="ARBA" id="ARBA00022643"/>
    </source>
</evidence>
<evidence type="ECO:0000256" key="5">
    <source>
        <dbReference type="ARBA" id="ARBA00023002"/>
    </source>
</evidence>
<keyword evidence="4 7" id="KW-0288">FMN</keyword>
<proteinExistence type="inferred from homology"/>
<evidence type="ECO:0000256" key="7">
    <source>
        <dbReference type="HAMAP-Rule" id="MF_01229"/>
    </source>
</evidence>
<dbReference type="EMBL" id="AXOM01000051">
    <property type="protein sequence ID" value="ESS56708.1"/>
    <property type="molecule type" value="Genomic_DNA"/>
</dbReference>
<dbReference type="Gene3D" id="3.20.20.30">
    <property type="entry name" value="Luciferase-like domain"/>
    <property type="match status" value="1"/>
</dbReference>
<dbReference type="InterPro" id="IPR050172">
    <property type="entry name" value="SsuD_RutA_monooxygenase"/>
</dbReference>
<dbReference type="Pfam" id="PF00296">
    <property type="entry name" value="Bac_luciferase"/>
    <property type="match status" value="1"/>
</dbReference>
<gene>
    <name evidence="7 9" type="primary">ssuD</name>
    <name evidence="9" type="ORF">EDP2_148</name>
</gene>
<dbReference type="CDD" id="cd01094">
    <property type="entry name" value="Alkanesulfonate_monoxygenase"/>
    <property type="match status" value="1"/>
</dbReference>
<keyword evidence="5 7" id="KW-0560">Oxidoreductase</keyword>
<evidence type="ECO:0000313" key="10">
    <source>
        <dbReference type="Proteomes" id="UP000017834"/>
    </source>
</evidence>
<organism evidence="9 10">
    <name type="scientific">Enterobacter cloacae S611</name>
    <dbReference type="NCBI Taxonomy" id="1399146"/>
    <lineage>
        <taxon>Bacteria</taxon>
        <taxon>Pseudomonadati</taxon>
        <taxon>Pseudomonadota</taxon>
        <taxon>Gammaproteobacteria</taxon>
        <taxon>Enterobacterales</taxon>
        <taxon>Enterobacteriaceae</taxon>
        <taxon>Enterobacter</taxon>
        <taxon>Enterobacter cloacae complex</taxon>
    </lineage>
</organism>
<dbReference type="GO" id="GO:0008726">
    <property type="term" value="F:alkanesulfonate monooxygenase activity"/>
    <property type="evidence" value="ECO:0007669"/>
    <property type="project" value="UniProtKB-EC"/>
</dbReference>
<dbReference type="PANTHER" id="PTHR42847:SF4">
    <property type="entry name" value="ALKANESULFONATE MONOOXYGENASE-RELATED"/>
    <property type="match status" value="1"/>
</dbReference>
<keyword evidence="6 7" id="KW-0503">Monooxygenase</keyword>
<name>A0ABP2ZKG4_ENTCL</name>
<comment type="miscellaneous">
    <text evidence="7">FMNH(2) which is absolutely required for this enzymatic reaction, is provided by SsuE.</text>
</comment>
<evidence type="ECO:0000313" key="9">
    <source>
        <dbReference type="EMBL" id="ESS56708.1"/>
    </source>
</evidence>
<dbReference type="NCBIfam" id="NF001939">
    <property type="entry name" value="PRK00719.1"/>
    <property type="match status" value="1"/>
</dbReference>
<dbReference type="NCBIfam" id="TIGR03565">
    <property type="entry name" value="alk_sulf_monoox"/>
    <property type="match status" value="1"/>
</dbReference>
<evidence type="ECO:0000256" key="1">
    <source>
        <dbReference type="ARBA" id="ARBA00007044"/>
    </source>
</evidence>
<evidence type="ECO:0000256" key="6">
    <source>
        <dbReference type="ARBA" id="ARBA00023033"/>
    </source>
</evidence>
<comment type="similarity">
    <text evidence="1 7">Belongs to the SsuD family.</text>
</comment>
<sequence length="381" mass="41642">MSLNLFWFLPTHGDGHYLGTDHGARPVDYGYLQQIAQAADRLGFSGVLIPTGRSCEDAWLVAASLIPVTQRLKFLVALRPSVISPTVAARQAATLDRLSNGRALFNLVTGSDPQELAADGVFLDHGERYEVSSEFTHIWRRLLEGDTVDFTGKHLQVRGAKLLFPPVQQPRPPLYFGGSSDVAQDLAAEQVDLYLTWGEPPEQVKEKIAQVRAKAAAHGRKVRFGIRLHVIVRETNAEAWQAADRLISHLDDATIKKAQAAFARQDSIGQQRMAALHNGRRDKLEISPNLWAGVGLVRGGAGTALVGDGPTVAARINEYAALGIDSFILSGYPHLEEAYRVGELLFPHLDVAIPKIPQPQPLQPQGETVANEFIPRNVAQS</sequence>